<accession>C0ZZ01</accession>
<dbReference type="KEGG" id="rer:RER_28780"/>
<dbReference type="HOGENOM" id="CLU_2571548_0_0_11"/>
<proteinExistence type="predicted"/>
<gene>
    <name evidence="1" type="ordered locus">RER_28780</name>
</gene>
<dbReference type="AlphaFoldDB" id="C0ZZ01"/>
<dbReference type="EMBL" id="AP008957">
    <property type="protein sequence ID" value="BAH33586.1"/>
    <property type="molecule type" value="Genomic_DNA"/>
</dbReference>
<protein>
    <submittedName>
        <fullName evidence="1">Uncharacterized protein</fullName>
    </submittedName>
</protein>
<sequence>MDTDHDYTPGDDHAAVTAHYAGPFCSCSDYSCPASNDPAASCINEDRSPVNDTWCRCGINDCAAHHTDQPCTYPPEHPVHH</sequence>
<dbReference type="Proteomes" id="UP000002204">
    <property type="component" value="Chromosome"/>
</dbReference>
<reference evidence="2" key="1">
    <citation type="submission" date="2005-03" db="EMBL/GenBank/DDBJ databases">
        <title>Comparison of the complete genome sequences of Rhodococcus erythropolis PR4 and Rhodococcus opacus B4.</title>
        <authorList>
            <person name="Takarada H."/>
            <person name="Sekine M."/>
            <person name="Hosoyama A."/>
            <person name="Yamada R."/>
            <person name="Fujisawa T."/>
            <person name="Omata S."/>
            <person name="Shimizu A."/>
            <person name="Tsukatani N."/>
            <person name="Tanikawa S."/>
            <person name="Fujita N."/>
            <person name="Harayama S."/>
        </authorList>
    </citation>
    <scope>NUCLEOTIDE SEQUENCE [LARGE SCALE GENOMIC DNA]</scope>
    <source>
        <strain evidence="2">PR4 / NBRC 100887</strain>
    </source>
</reference>
<evidence type="ECO:0000313" key="2">
    <source>
        <dbReference type="Proteomes" id="UP000002204"/>
    </source>
</evidence>
<reference evidence="1 2" key="2">
    <citation type="journal article" date="2006" name="Environ. Microbiol.">
        <title>Sequence analysis of three plasmids harboured in Rhodococcus erythropolis strain PR4.</title>
        <authorList>
            <person name="Sekine M."/>
            <person name="Tanikawa S."/>
            <person name="Omata S."/>
            <person name="Saito M."/>
            <person name="Fujisawa T."/>
            <person name="Tsukatani N."/>
            <person name="Tajima T."/>
            <person name="Sekigawa T."/>
            <person name="Kosugi H."/>
            <person name="Matsuo Y."/>
            <person name="Nishiko R."/>
            <person name="Imamura K."/>
            <person name="Ito M."/>
            <person name="Narita H."/>
            <person name="Tago S."/>
            <person name="Fujita N."/>
            <person name="Harayama S."/>
        </authorList>
    </citation>
    <scope>NUCLEOTIDE SEQUENCE [LARGE SCALE GENOMIC DNA]</scope>
    <source>
        <strain evidence="2">PR4 / NBRC 100887</strain>
    </source>
</reference>
<name>C0ZZ01_RHOE4</name>
<evidence type="ECO:0000313" key="1">
    <source>
        <dbReference type="EMBL" id="BAH33586.1"/>
    </source>
</evidence>
<organism evidence="1 2">
    <name type="scientific">Rhodococcus erythropolis (strain PR4 / NBRC 100887)</name>
    <dbReference type="NCBI Taxonomy" id="234621"/>
    <lineage>
        <taxon>Bacteria</taxon>
        <taxon>Bacillati</taxon>
        <taxon>Actinomycetota</taxon>
        <taxon>Actinomycetes</taxon>
        <taxon>Mycobacteriales</taxon>
        <taxon>Nocardiaceae</taxon>
        <taxon>Rhodococcus</taxon>
        <taxon>Rhodococcus erythropolis group</taxon>
    </lineage>
</organism>